<sequence length="334" mass="37073">MKGHKRVPMPDADPDSAEFLRAYAEALSHLKGQPKAGERHVSGTISAGCRAYLASDEFLALAANTRNTRRRIVEKIETDYGRAILAELLPKHIRQDLAKLPPHPANARLKAWRGMCRFWLDAGLIDTDPAREVRRRAEPQSDGHRPWTRDDVAAFRAHWPVGTAQRLAFEVMHRTCASIADACRLGPGMVRDEWLTYRRGKSGSEAAIPMLGGPAWFEPDEQLTRCLEVAPKHMTWITTRSGAARSPKAAGQWFSRACTAAGLPHLSAHGIRKHRAAVFKENGAAPEQRMAILGHETEGETARYSRSAELRRVITGTEVDNSPDQSWQLGRNGS</sequence>
<dbReference type="Gene3D" id="1.10.443.10">
    <property type="entry name" value="Intergrase catalytic core"/>
    <property type="match status" value="1"/>
</dbReference>
<comment type="caution">
    <text evidence="3">The sequence shown here is derived from an EMBL/GenBank/DDBJ whole genome shotgun (WGS) entry which is preliminary data.</text>
</comment>
<feature type="domain" description="Tyr recombinase" evidence="2">
    <location>
        <begin position="162"/>
        <end position="309"/>
    </location>
</feature>
<dbReference type="InterPro" id="IPR002104">
    <property type="entry name" value="Integrase_catalytic"/>
</dbReference>
<evidence type="ECO:0000256" key="1">
    <source>
        <dbReference type="ARBA" id="ARBA00023172"/>
    </source>
</evidence>
<dbReference type="HOGENOM" id="CLU_056713_2_0_5"/>
<dbReference type="AlphaFoldDB" id="S9RVN9"/>
<dbReference type="SUPFAM" id="SSF56349">
    <property type="entry name" value="DNA breaking-rejoining enzymes"/>
    <property type="match status" value="1"/>
</dbReference>
<evidence type="ECO:0000259" key="2">
    <source>
        <dbReference type="Pfam" id="PF00589"/>
    </source>
</evidence>
<evidence type="ECO:0000313" key="3">
    <source>
        <dbReference type="EMBL" id="EPX82060.1"/>
    </source>
</evidence>
<dbReference type="EMBL" id="APVH01000027">
    <property type="protein sequence ID" value="EPX82060.1"/>
    <property type="molecule type" value="Genomic_DNA"/>
</dbReference>
<dbReference type="GO" id="GO:0003677">
    <property type="term" value="F:DNA binding"/>
    <property type="evidence" value="ECO:0007669"/>
    <property type="project" value="InterPro"/>
</dbReference>
<accession>S9RVN9</accession>
<dbReference type="GO" id="GO:0006310">
    <property type="term" value="P:DNA recombination"/>
    <property type="evidence" value="ECO:0007669"/>
    <property type="project" value="UniProtKB-KW"/>
</dbReference>
<evidence type="ECO:0000313" key="4">
    <source>
        <dbReference type="Proteomes" id="UP000015347"/>
    </source>
</evidence>
<reference evidence="4" key="1">
    <citation type="journal article" date="2014" name="Stand. Genomic Sci.">
        <title>Genome sequence of the exopolysaccharide-producing Salipiger mucosus type strain (DSM 16094(T)), a moderately halophilic member of the Roseobacter clade.</title>
        <authorList>
            <person name="Riedel T."/>
            <person name="Spring S."/>
            <person name="Fiebig A."/>
            <person name="Petersen J."/>
            <person name="Kyrpides N.C."/>
            <person name="Goker M."/>
            <person name="Klenk H.P."/>
        </authorList>
    </citation>
    <scope>NUCLEOTIDE SEQUENCE [LARGE SCALE GENOMIC DNA]</scope>
    <source>
        <strain evidence="4">DSM 16094</strain>
    </source>
</reference>
<keyword evidence="4" id="KW-1185">Reference proteome</keyword>
<proteinExistence type="predicted"/>
<dbReference type="InterPro" id="IPR013762">
    <property type="entry name" value="Integrase-like_cat_sf"/>
</dbReference>
<gene>
    <name evidence="3" type="ORF">Salmuc_02427</name>
</gene>
<dbReference type="GO" id="GO:0015074">
    <property type="term" value="P:DNA integration"/>
    <property type="evidence" value="ECO:0007669"/>
    <property type="project" value="InterPro"/>
</dbReference>
<dbReference type="eggNOG" id="COG4974">
    <property type="taxonomic scope" value="Bacteria"/>
</dbReference>
<name>S9RVN9_9RHOB</name>
<protein>
    <submittedName>
        <fullName evidence="3">Integrase/recombinase</fullName>
    </submittedName>
</protein>
<dbReference type="STRING" id="1123237.Salmuc_02427"/>
<dbReference type="InterPro" id="IPR011010">
    <property type="entry name" value="DNA_brk_join_enz"/>
</dbReference>
<organism evidence="3 4">
    <name type="scientific">Salipiger mucosus DSM 16094</name>
    <dbReference type="NCBI Taxonomy" id="1123237"/>
    <lineage>
        <taxon>Bacteria</taxon>
        <taxon>Pseudomonadati</taxon>
        <taxon>Pseudomonadota</taxon>
        <taxon>Alphaproteobacteria</taxon>
        <taxon>Rhodobacterales</taxon>
        <taxon>Roseobacteraceae</taxon>
        <taxon>Salipiger</taxon>
    </lineage>
</organism>
<keyword evidence="1" id="KW-0233">DNA recombination</keyword>
<dbReference type="Proteomes" id="UP000015347">
    <property type="component" value="Unassembled WGS sequence"/>
</dbReference>
<dbReference type="Pfam" id="PF00589">
    <property type="entry name" value="Phage_integrase"/>
    <property type="match status" value="1"/>
</dbReference>